<feature type="region of interest" description="Disordered" evidence="6">
    <location>
        <begin position="494"/>
        <end position="543"/>
    </location>
</feature>
<dbReference type="Gene3D" id="3.30.565.10">
    <property type="entry name" value="Histidine kinase-like ATPase, C-terminal domain"/>
    <property type="match status" value="2"/>
</dbReference>
<dbReference type="VEuPathDB" id="CryptoDB:Cvel_16833"/>
<comment type="catalytic activity">
    <reaction evidence="1">
        <text>ATP + protein L-histidine = ADP + protein N-phospho-L-histidine.</text>
        <dbReference type="EC" id="2.7.13.3"/>
    </reaction>
</comment>
<evidence type="ECO:0000256" key="5">
    <source>
        <dbReference type="PROSITE-ProRule" id="PRU00169"/>
    </source>
</evidence>
<keyword evidence="7" id="KW-1133">Transmembrane helix</keyword>
<dbReference type="AlphaFoldDB" id="A0A0G4FGM6"/>
<evidence type="ECO:0000256" key="1">
    <source>
        <dbReference type="ARBA" id="ARBA00000085"/>
    </source>
</evidence>
<dbReference type="SUPFAM" id="SSF55874">
    <property type="entry name" value="ATPase domain of HSP90 chaperone/DNA topoisomerase II/histidine kinase"/>
    <property type="match status" value="2"/>
</dbReference>
<feature type="compositionally biased region" description="Low complexity" evidence="6">
    <location>
        <begin position="324"/>
        <end position="339"/>
    </location>
</feature>
<dbReference type="InterPro" id="IPR011006">
    <property type="entry name" value="CheY-like_superfamily"/>
</dbReference>
<sequence length="1265" mass="134843">MFVCVLVAGDFNILSESLHFLASSSSSIGPSDLFGHSLNASRERTFDRQHPEEAEAIRGTVEQLKKKEQAEGDERKGGVETATLRRRDGGVSAFTIIDFCRVQSVNAVENLSPRCRLVDGNYAALVIGVITISGEKMNEAINRDLLLVFIIAPPCLILLLILSGVLFLNYEKSVKIRQAQHSHTFLSSLAHDLRAPLNVMRFALDMMDGATIRAMYSYRALHTSIDSMVNLMSNVTFAYKLDSIKACPPQARNLRDDLTALAESFSFLANPKGIFVDVDIDYNLPSVVFVDWPAVQQVLSNLLSNAIKFTSEGGVVLRCSTDSSSFSPSSSASLVSSFSAGGRGGWGRSKKKRSGERREREREQPPRSVHRLPLSILSMQATGEGFFYRQNPNCPPEPPPEPLQASDLTQRREGFKSPFPPQTQQLPKARDQDCSENAGGAQIHEGGECVEKKVRGEWLQQNNAESDMHTASSPTHRLSARIAQKSPPNNKALHTLPLPCSMPPTQTLSSQEKEKEKKAIRGQGGGGGAGGRGGTDFLSQSVNSSSPSQAVSFMLTFAVDDSGPGMSETDPEKVGLGFCITNRIVKALGGRLSIKALTPRGTRVLIHSMPCSGHSEPLRANVSPSRGGLSDYACGLSISPSPAACLLLPSVRHVIGVSSARGRGAVLEQRGSGGGGGGGVSVSSSSDEGEGPPGLGECSGLLPFSSRSLEMEAMEESRVNHFVSLMAAPTTVSWTDLPTLLGKCQGRSSRVGRHQGRTLTEEGEGGEGKHEGGWRAQKERIAVPEGRMELFPSSSSPVPEKRPPVPPVEAPPFCIGGNWKEDRGQGVDGGDGREASGSSSSSSNKEAKRKSGSAEEGKVGGRNREEYPPSHPDGHSPPSSSSSSSDGGPSESRRSKEMMPQQLKDERGEGKGIDRDGDRDPRQPSWGAQAEAQANGERGRRRRRKTGETGKPSGRLPLPLEGTLVVLSSRLAELDGIPLSLFSPPETEAEGAVETPSASPCVQGGGGEGDTGGVCHFRILVETVRCVLEAGGGCICLSLAGGQGGLPDSILTEVGPRRVVFPPWTVSRLAEGAKHAREPLTCPSQPSEGPAAETKERGEEVLELMREGHQKGPSAEVSVTRLRGDQSRGQVVRPGFRVCVVDDDAMSREILVMLLQEKFGVTACEAKSGEVFLSLLDRGARFDLVLLDQHMPRGMGGCECARAVRARGLASPFPVVVGLSGDGSPEIVGECLGSGMDFFRQKPVGMGVLEGLLTEVRALSPACPN</sequence>
<protein>
    <recommendedName>
        <fullName evidence="2">histidine kinase</fullName>
        <ecNumber evidence="2">2.7.13.3</ecNumber>
    </recommendedName>
</protein>
<evidence type="ECO:0000256" key="4">
    <source>
        <dbReference type="ARBA" id="ARBA00022777"/>
    </source>
</evidence>
<dbReference type="PANTHER" id="PTHR43047">
    <property type="entry name" value="TWO-COMPONENT HISTIDINE PROTEIN KINASE"/>
    <property type="match status" value="1"/>
</dbReference>
<feature type="compositionally biased region" description="Basic and acidic residues" evidence="6">
    <location>
        <begin position="891"/>
        <end position="922"/>
    </location>
</feature>
<feature type="domain" description="Response regulatory" evidence="9">
    <location>
        <begin position="1137"/>
        <end position="1257"/>
    </location>
</feature>
<evidence type="ECO:0000256" key="6">
    <source>
        <dbReference type="SAM" id="MobiDB-lite"/>
    </source>
</evidence>
<feature type="compositionally biased region" description="Basic and acidic residues" evidence="6">
    <location>
        <begin position="766"/>
        <end position="788"/>
    </location>
</feature>
<feature type="compositionally biased region" description="Low complexity" evidence="6">
    <location>
        <begin position="835"/>
        <end position="844"/>
    </location>
</feature>
<feature type="transmembrane region" description="Helical" evidence="7">
    <location>
        <begin position="145"/>
        <end position="168"/>
    </location>
</feature>
<feature type="region of interest" description="Disordered" evidence="6">
    <location>
        <begin position="744"/>
        <end position="959"/>
    </location>
</feature>
<evidence type="ECO:0000256" key="3">
    <source>
        <dbReference type="ARBA" id="ARBA00022679"/>
    </source>
</evidence>
<dbReference type="SMART" id="SM00387">
    <property type="entry name" value="HATPase_c"/>
    <property type="match status" value="1"/>
</dbReference>
<reference evidence="10" key="1">
    <citation type="submission" date="2014-11" db="EMBL/GenBank/DDBJ databases">
        <authorList>
            <person name="Otto D Thomas"/>
            <person name="Naeem Raeece"/>
        </authorList>
    </citation>
    <scope>NUCLEOTIDE SEQUENCE</scope>
</reference>
<gene>
    <name evidence="10" type="ORF">Cvel_16833</name>
</gene>
<dbReference type="GO" id="GO:0005886">
    <property type="term" value="C:plasma membrane"/>
    <property type="evidence" value="ECO:0007669"/>
    <property type="project" value="TreeGrafter"/>
</dbReference>
<dbReference type="InterPro" id="IPR036097">
    <property type="entry name" value="HisK_dim/P_sf"/>
</dbReference>
<feature type="compositionally biased region" description="Low complexity" evidence="6">
    <location>
        <begin position="876"/>
        <end position="890"/>
    </location>
</feature>
<keyword evidence="7" id="KW-0812">Transmembrane</keyword>
<feature type="region of interest" description="Disordered" evidence="6">
    <location>
        <begin position="666"/>
        <end position="698"/>
    </location>
</feature>
<dbReference type="SUPFAM" id="SSF52172">
    <property type="entry name" value="CheY-like"/>
    <property type="match status" value="1"/>
</dbReference>
<name>A0A0G4FGM6_9ALVE</name>
<dbReference type="Pfam" id="PF00072">
    <property type="entry name" value="Response_reg"/>
    <property type="match status" value="1"/>
</dbReference>
<dbReference type="InterPro" id="IPR036890">
    <property type="entry name" value="HATPase_C_sf"/>
</dbReference>
<dbReference type="InterPro" id="IPR001789">
    <property type="entry name" value="Sig_transdc_resp-reg_receiver"/>
</dbReference>
<dbReference type="EMBL" id="CDMZ01000347">
    <property type="protein sequence ID" value="CEM12277.1"/>
    <property type="molecule type" value="Genomic_DNA"/>
</dbReference>
<feature type="compositionally biased region" description="Gly residues" evidence="6">
    <location>
        <begin position="671"/>
        <end position="680"/>
    </location>
</feature>
<feature type="region of interest" description="Disordered" evidence="6">
    <location>
        <begin position="1075"/>
        <end position="1098"/>
    </location>
</feature>
<accession>A0A0G4FGM6</accession>
<evidence type="ECO:0000259" key="9">
    <source>
        <dbReference type="PROSITE" id="PS50110"/>
    </source>
</evidence>
<evidence type="ECO:0000259" key="8">
    <source>
        <dbReference type="PROSITE" id="PS50109"/>
    </source>
</evidence>
<feature type="region of interest" description="Disordered" evidence="6">
    <location>
        <begin position="324"/>
        <end position="375"/>
    </location>
</feature>
<evidence type="ECO:0000256" key="2">
    <source>
        <dbReference type="ARBA" id="ARBA00012438"/>
    </source>
</evidence>
<dbReference type="Gene3D" id="3.40.50.2300">
    <property type="match status" value="1"/>
</dbReference>
<feature type="modified residue" description="4-aspartylphosphate" evidence="5">
    <location>
        <position position="1188"/>
    </location>
</feature>
<feature type="region of interest" description="Disordered" evidence="6">
    <location>
        <begin position="386"/>
        <end position="405"/>
    </location>
</feature>
<keyword evidence="7" id="KW-0472">Membrane</keyword>
<dbReference type="PROSITE" id="PS50110">
    <property type="entry name" value="RESPONSE_REGULATORY"/>
    <property type="match status" value="1"/>
</dbReference>
<organism evidence="10">
    <name type="scientific">Chromera velia CCMP2878</name>
    <dbReference type="NCBI Taxonomy" id="1169474"/>
    <lineage>
        <taxon>Eukaryota</taxon>
        <taxon>Sar</taxon>
        <taxon>Alveolata</taxon>
        <taxon>Colpodellida</taxon>
        <taxon>Chromeraceae</taxon>
        <taxon>Chromera</taxon>
    </lineage>
</organism>
<dbReference type="SUPFAM" id="SSF47384">
    <property type="entry name" value="Homodimeric domain of signal transducing histidine kinase"/>
    <property type="match status" value="1"/>
</dbReference>
<dbReference type="PROSITE" id="PS50109">
    <property type="entry name" value="HIS_KIN"/>
    <property type="match status" value="1"/>
</dbReference>
<proteinExistence type="predicted"/>
<dbReference type="InterPro" id="IPR005467">
    <property type="entry name" value="His_kinase_dom"/>
</dbReference>
<evidence type="ECO:0000256" key="7">
    <source>
        <dbReference type="SAM" id="Phobius"/>
    </source>
</evidence>
<feature type="compositionally biased region" description="Gly residues" evidence="6">
    <location>
        <begin position="522"/>
        <end position="534"/>
    </location>
</feature>
<dbReference type="GO" id="GO:0009927">
    <property type="term" value="F:histidine phosphotransfer kinase activity"/>
    <property type="evidence" value="ECO:0007669"/>
    <property type="project" value="TreeGrafter"/>
</dbReference>
<dbReference type="PANTHER" id="PTHR43047:SF72">
    <property type="entry name" value="OSMOSENSING HISTIDINE PROTEIN KINASE SLN1"/>
    <property type="match status" value="1"/>
</dbReference>
<keyword evidence="4" id="KW-0418">Kinase</keyword>
<feature type="compositionally biased region" description="Pro residues" evidence="6">
    <location>
        <begin position="393"/>
        <end position="402"/>
    </location>
</feature>
<feature type="domain" description="Histidine kinase" evidence="8">
    <location>
        <begin position="188"/>
        <end position="606"/>
    </location>
</feature>
<feature type="compositionally biased region" description="Basic and acidic residues" evidence="6">
    <location>
        <begin position="852"/>
        <end position="874"/>
    </location>
</feature>
<evidence type="ECO:0000313" key="10">
    <source>
        <dbReference type="EMBL" id="CEM12277.1"/>
    </source>
</evidence>
<dbReference type="GO" id="GO:0000155">
    <property type="term" value="F:phosphorelay sensor kinase activity"/>
    <property type="evidence" value="ECO:0007669"/>
    <property type="project" value="InterPro"/>
</dbReference>
<feature type="compositionally biased region" description="Basic and acidic residues" evidence="6">
    <location>
        <begin position="356"/>
        <end position="365"/>
    </location>
</feature>
<feature type="compositionally biased region" description="Basic and acidic residues" evidence="6">
    <location>
        <begin position="819"/>
        <end position="834"/>
    </location>
</feature>
<dbReference type="CDD" id="cd00082">
    <property type="entry name" value="HisKA"/>
    <property type="match status" value="1"/>
</dbReference>
<keyword evidence="3" id="KW-0808">Transferase</keyword>
<dbReference type="CDD" id="cd17546">
    <property type="entry name" value="REC_hyHK_CKI1_RcsC-like"/>
    <property type="match status" value="1"/>
</dbReference>
<dbReference type="SMART" id="SM00448">
    <property type="entry name" value="REC"/>
    <property type="match status" value="1"/>
</dbReference>
<feature type="region of interest" description="Disordered" evidence="6">
    <location>
        <begin position="413"/>
        <end position="441"/>
    </location>
</feature>
<dbReference type="Gene3D" id="1.10.287.130">
    <property type="match status" value="1"/>
</dbReference>
<keyword evidence="5" id="KW-0597">Phosphoprotein</keyword>
<dbReference type="InterPro" id="IPR003594">
    <property type="entry name" value="HATPase_dom"/>
</dbReference>
<dbReference type="EC" id="2.7.13.3" evidence="2"/>
<dbReference type="InterPro" id="IPR003661">
    <property type="entry name" value="HisK_dim/P_dom"/>
</dbReference>